<dbReference type="PROSITE" id="PS00687">
    <property type="entry name" value="ALDEHYDE_DEHYDR_GLU"/>
    <property type="match status" value="1"/>
</dbReference>
<reference evidence="5 6" key="1">
    <citation type="submission" date="2018-05" db="EMBL/GenBank/DDBJ databases">
        <authorList>
            <person name="Zhang Y.-J."/>
        </authorList>
    </citation>
    <scope>NUCLEOTIDE SEQUENCE [LARGE SCALE GENOMIC DNA]</scope>
    <source>
        <strain evidence="5 6">CY04</strain>
    </source>
</reference>
<feature type="active site" evidence="2">
    <location>
        <position position="253"/>
    </location>
</feature>
<dbReference type="InterPro" id="IPR016160">
    <property type="entry name" value="Ald_DH_CS_CYS"/>
</dbReference>
<dbReference type="Pfam" id="PF00171">
    <property type="entry name" value="Aldedh"/>
    <property type="match status" value="1"/>
</dbReference>
<dbReference type="SUPFAM" id="SSF53720">
    <property type="entry name" value="ALDH-like"/>
    <property type="match status" value="1"/>
</dbReference>
<dbReference type="Gene3D" id="3.40.309.10">
    <property type="entry name" value="Aldehyde Dehydrogenase, Chain A, domain 2"/>
    <property type="match status" value="1"/>
</dbReference>
<dbReference type="Proteomes" id="UP001429564">
    <property type="component" value="Unassembled WGS sequence"/>
</dbReference>
<gene>
    <name evidence="5" type="ORF">DL239_11905</name>
</gene>
<sequence>MEQNPHYKLFIDGTWSEGSTGQVMTTYNPATGEGWATFACAAPADVERAISAARRVLDDPTWRDMTQTQRGKLLYRLADLIEENAEHIGRIETTDSGKLLAETAGQTRYVADYYRYYGGLADKIEGAVLPIDKPDMHVFTKREPIGVVVAIVPWNAQMFLTATKLGPALAAGCSVVLKASEIAPAPMFEFARLCEQAGFPPGVVSVITGDAENCAIPLTRHPDIDRIAFTGGPDTARHVVRNSAENFAVTTLELGGKSPILVFDDADLDGAANGLIAGNFGASGQSCVAGSRGLIHRPIFEELVQKIADKATQITVGDPLNADTHVGPLCTTAQITRIEETLATASTQGARIRFGGAPLDQPGNYMAPTLVECSDLETETLKVEMFGPVMSLIPFDTEEEAIAIANGTPFGLGSGVFTQNLARAHRVSSRIKAGICWINTYRAVSPIAPFGGVNQSGYGREAGIEAVLDYTRTKTTWISTSYAPMSNPFVMR</sequence>
<dbReference type="InterPro" id="IPR016163">
    <property type="entry name" value="Ald_DH_C"/>
</dbReference>
<dbReference type="InterPro" id="IPR029510">
    <property type="entry name" value="Ald_DH_CS_GLU"/>
</dbReference>
<evidence type="ECO:0000313" key="6">
    <source>
        <dbReference type="Proteomes" id="UP001429564"/>
    </source>
</evidence>
<dbReference type="CDD" id="cd07114">
    <property type="entry name" value="ALDH_DhaS"/>
    <property type="match status" value="1"/>
</dbReference>
<feature type="domain" description="Aldehyde dehydrogenase" evidence="4">
    <location>
        <begin position="15"/>
        <end position="475"/>
    </location>
</feature>
<dbReference type="InterPro" id="IPR015590">
    <property type="entry name" value="Aldehyde_DH_dom"/>
</dbReference>
<name>A0ABX0W9V1_9RHOB</name>
<comment type="caution">
    <text evidence="5">The sequence shown here is derived from an EMBL/GenBank/DDBJ whole genome shotgun (WGS) entry which is preliminary data.</text>
</comment>
<dbReference type="InterPro" id="IPR016161">
    <property type="entry name" value="Ald_DH/histidinol_DH"/>
</dbReference>
<evidence type="ECO:0000256" key="3">
    <source>
        <dbReference type="RuleBase" id="RU003345"/>
    </source>
</evidence>
<evidence type="ECO:0000259" key="4">
    <source>
        <dbReference type="Pfam" id="PF00171"/>
    </source>
</evidence>
<keyword evidence="1 3" id="KW-0560">Oxidoreductase</keyword>
<protein>
    <submittedName>
        <fullName evidence="5">Carnitine dehydratase</fullName>
    </submittedName>
</protein>
<dbReference type="PROSITE" id="PS00070">
    <property type="entry name" value="ALDEHYDE_DEHYDR_CYS"/>
    <property type="match status" value="1"/>
</dbReference>
<keyword evidence="6" id="KW-1185">Reference proteome</keyword>
<proteinExistence type="inferred from homology"/>
<accession>A0ABX0W9V1</accession>
<comment type="similarity">
    <text evidence="3">Belongs to the aldehyde dehydrogenase family.</text>
</comment>
<evidence type="ECO:0000256" key="2">
    <source>
        <dbReference type="PROSITE-ProRule" id="PRU10007"/>
    </source>
</evidence>
<dbReference type="PANTHER" id="PTHR11699">
    <property type="entry name" value="ALDEHYDE DEHYDROGENASE-RELATED"/>
    <property type="match status" value="1"/>
</dbReference>
<dbReference type="EMBL" id="QHLQ01000010">
    <property type="protein sequence ID" value="NIZ61678.1"/>
    <property type="molecule type" value="Genomic_DNA"/>
</dbReference>
<evidence type="ECO:0000313" key="5">
    <source>
        <dbReference type="EMBL" id="NIZ61678.1"/>
    </source>
</evidence>
<dbReference type="Gene3D" id="3.40.605.10">
    <property type="entry name" value="Aldehyde Dehydrogenase, Chain A, domain 1"/>
    <property type="match status" value="1"/>
</dbReference>
<evidence type="ECO:0000256" key="1">
    <source>
        <dbReference type="ARBA" id="ARBA00023002"/>
    </source>
</evidence>
<organism evidence="5 6">
    <name type="scientific">Parasedimentitalea denitrificans</name>
    <dbReference type="NCBI Taxonomy" id="2211118"/>
    <lineage>
        <taxon>Bacteria</taxon>
        <taxon>Pseudomonadati</taxon>
        <taxon>Pseudomonadota</taxon>
        <taxon>Alphaproteobacteria</taxon>
        <taxon>Rhodobacterales</taxon>
        <taxon>Paracoccaceae</taxon>
        <taxon>Parasedimentitalea</taxon>
    </lineage>
</organism>
<dbReference type="RefSeq" id="WP_167684315.1">
    <property type="nucleotide sequence ID" value="NZ_QHLQ01000010.1"/>
</dbReference>
<dbReference type="InterPro" id="IPR016162">
    <property type="entry name" value="Ald_DH_N"/>
</dbReference>